<dbReference type="Pfam" id="PF14393">
    <property type="entry name" value="DUF4422"/>
    <property type="match status" value="1"/>
</dbReference>
<dbReference type="EMBL" id="JRHC01000006">
    <property type="protein sequence ID" value="KJF42161.1"/>
    <property type="molecule type" value="Genomic_DNA"/>
</dbReference>
<name>A0A0D8J6L7_9BACT</name>
<evidence type="ECO:0000259" key="1">
    <source>
        <dbReference type="Pfam" id="PF14393"/>
    </source>
</evidence>
<accession>A0A0D8J6L7</accession>
<keyword evidence="3" id="KW-1185">Reference proteome</keyword>
<organism evidence="2 3">
    <name type="scientific">Draconibacterium sediminis</name>
    <dbReference type="NCBI Taxonomy" id="1544798"/>
    <lineage>
        <taxon>Bacteria</taxon>
        <taxon>Pseudomonadati</taxon>
        <taxon>Bacteroidota</taxon>
        <taxon>Bacteroidia</taxon>
        <taxon>Marinilabiliales</taxon>
        <taxon>Prolixibacteraceae</taxon>
        <taxon>Draconibacterium</taxon>
    </lineage>
</organism>
<comment type="caution">
    <text evidence="2">The sequence shown here is derived from an EMBL/GenBank/DDBJ whole genome shotgun (WGS) entry which is preliminary data.</text>
</comment>
<dbReference type="AlphaFoldDB" id="A0A0D8J6L7"/>
<dbReference type="Proteomes" id="UP000032544">
    <property type="component" value="Unassembled WGS sequence"/>
</dbReference>
<dbReference type="OrthoDB" id="9798746at2"/>
<feature type="domain" description="DUF4422" evidence="1">
    <location>
        <begin position="8"/>
        <end position="252"/>
    </location>
</feature>
<dbReference type="STRING" id="1544798.LH29_20325"/>
<gene>
    <name evidence="2" type="ORF">LH29_20325</name>
</gene>
<evidence type="ECO:0000313" key="2">
    <source>
        <dbReference type="EMBL" id="KJF42161.1"/>
    </source>
</evidence>
<dbReference type="RefSeq" id="WP_045032929.1">
    <property type="nucleotide sequence ID" value="NZ_JRHC01000006.1"/>
</dbReference>
<reference evidence="2 3" key="1">
    <citation type="submission" date="2014-09" db="EMBL/GenBank/DDBJ databases">
        <title>Draft Genome Sequence of Draconibacterium sp. JN14CK-3.</title>
        <authorList>
            <person name="Dong C."/>
            <person name="Lai Q."/>
            <person name="Shao Z."/>
        </authorList>
    </citation>
    <scope>NUCLEOTIDE SEQUENCE [LARGE SCALE GENOMIC DNA]</scope>
    <source>
        <strain evidence="2 3">JN14CK-3</strain>
    </source>
</reference>
<sequence>MNPQKEFRIYSFFYKPIKVDFLNDSYITVWAGKNNRNEVEGFCGDDSGDHISAKNNNYSELTGLYWVWKNTQTKIVGSCHYRRYFTTAKEPLAYRIKRLLYFPSNLWKKRYGLIYTANINYWRKQLLNENDALKILEEYDAILPVRRKLRQTIKQHYSKYHSADDLVLLENILKEKSPEFIPAFNKVLNQNRLFANNMFVLRRVDFEELMEWLFDTLFKFENRVSNEKYKGYQERIYGFLSERLITVWVEHKKLKYKELPLIYFKKLKK</sequence>
<dbReference type="InterPro" id="IPR025536">
    <property type="entry name" value="DUF4422"/>
</dbReference>
<proteinExistence type="predicted"/>
<evidence type="ECO:0000313" key="3">
    <source>
        <dbReference type="Proteomes" id="UP000032544"/>
    </source>
</evidence>
<protein>
    <recommendedName>
        <fullName evidence="1">DUF4422 domain-containing protein</fullName>
    </recommendedName>
</protein>